<keyword evidence="3" id="KW-0472">Membrane</keyword>
<protein>
    <submittedName>
        <fullName evidence="4">9436_t:CDS:1</fullName>
    </submittedName>
</protein>
<dbReference type="Pfam" id="PF06772">
    <property type="entry name" value="LtrA"/>
    <property type="match status" value="2"/>
</dbReference>
<feature type="transmembrane region" description="Helical" evidence="3">
    <location>
        <begin position="601"/>
        <end position="618"/>
    </location>
</feature>
<proteinExistence type="predicted"/>
<feature type="transmembrane region" description="Helical" evidence="3">
    <location>
        <begin position="458"/>
        <end position="478"/>
    </location>
</feature>
<evidence type="ECO:0000313" key="5">
    <source>
        <dbReference type="Proteomes" id="UP000789831"/>
    </source>
</evidence>
<dbReference type="InterPro" id="IPR010640">
    <property type="entry name" value="Low_temperature_requirement_A"/>
</dbReference>
<organism evidence="4 5">
    <name type="scientific">Ambispora gerdemannii</name>
    <dbReference type="NCBI Taxonomy" id="144530"/>
    <lineage>
        <taxon>Eukaryota</taxon>
        <taxon>Fungi</taxon>
        <taxon>Fungi incertae sedis</taxon>
        <taxon>Mucoromycota</taxon>
        <taxon>Glomeromycotina</taxon>
        <taxon>Glomeromycetes</taxon>
        <taxon>Archaeosporales</taxon>
        <taxon>Ambisporaceae</taxon>
        <taxon>Ambispora</taxon>
    </lineage>
</organism>
<reference evidence="4" key="1">
    <citation type="submission" date="2021-06" db="EMBL/GenBank/DDBJ databases">
        <authorList>
            <person name="Kallberg Y."/>
            <person name="Tangrot J."/>
            <person name="Rosling A."/>
        </authorList>
    </citation>
    <scope>NUCLEOTIDE SEQUENCE</scope>
    <source>
        <strain evidence="4">MT106</strain>
    </source>
</reference>
<comment type="caution">
    <text evidence="4">The sequence shown here is derived from an EMBL/GenBank/DDBJ whole genome shotgun (WGS) entry which is preliminary data.</text>
</comment>
<dbReference type="AlphaFoldDB" id="A0A9N8ZXJ5"/>
<feature type="compositionally biased region" description="Basic and acidic residues" evidence="2">
    <location>
        <begin position="24"/>
        <end position="39"/>
    </location>
</feature>
<dbReference type="PANTHER" id="PTHR36840:SF1">
    <property type="entry name" value="BLL5714 PROTEIN"/>
    <property type="match status" value="1"/>
</dbReference>
<keyword evidence="5" id="KW-1185">Reference proteome</keyword>
<feature type="transmembrane region" description="Helical" evidence="3">
    <location>
        <begin position="562"/>
        <end position="580"/>
    </location>
</feature>
<dbReference type="OrthoDB" id="191995at2759"/>
<evidence type="ECO:0000313" key="4">
    <source>
        <dbReference type="EMBL" id="CAG8510157.1"/>
    </source>
</evidence>
<evidence type="ECO:0000256" key="2">
    <source>
        <dbReference type="SAM" id="MobiDB-lite"/>
    </source>
</evidence>
<accession>A0A9N8ZXJ5</accession>
<feature type="transmembrane region" description="Helical" evidence="3">
    <location>
        <begin position="490"/>
        <end position="513"/>
    </location>
</feature>
<keyword evidence="3" id="KW-0812">Transmembrane</keyword>
<feature type="region of interest" description="Disordered" evidence="2">
    <location>
        <begin position="533"/>
        <end position="552"/>
    </location>
</feature>
<gene>
    <name evidence="4" type="ORF">AGERDE_LOCUS4699</name>
</gene>
<feature type="coiled-coil region" evidence="1">
    <location>
        <begin position="83"/>
        <end position="110"/>
    </location>
</feature>
<feature type="region of interest" description="Disordered" evidence="2">
    <location>
        <begin position="20"/>
        <end position="39"/>
    </location>
</feature>
<keyword evidence="1" id="KW-0175">Coiled coil</keyword>
<dbReference type="EMBL" id="CAJVPL010000564">
    <property type="protein sequence ID" value="CAG8510157.1"/>
    <property type="molecule type" value="Genomic_DNA"/>
</dbReference>
<sequence length="729" mass="83048">TQVEEGIVTPSTATETVIAIQVESEEKRKPTNQNDKKDKEILADYSKRLEVGGRKVLVVDNEDNVVSGERATSCCVLGSPEHVAALKAKIDELKLNSERIEREKQEALSQSELVSKQLDTLVGELKQLGHSTDSNSEQSIHATVHTFGALQKLEIIADEDDEEHVYDRLIRPPRVRQYWHDGTLHRELEERSSSFTELFWDLVFVGVVGALGHNLADNISVKGTRSLEQFFNTFYPVWRIWLDVQVYLNMYSSDDLVQKFLMLWEQPVEFAYVIGRMSLYFLYMGLARVIPLFRASFVTTAWGIFIPCVLWIVAIFVPDENKKALIWSANAFDIFWHGFIPLYNRFGTKNPANHVHTRDFKRIETLTDEKTGAKSGGELPPVSPISPLNAKPNRVIKTRGTEYQWKHRDWFSVFKIQEYRPALNIEHWSERLGIFIIICIGEMVFAIIHESWNVKPDWILGKSIMGLLLAYNLHWIYFDVDASRQFQHALRRHVITGLSFGLIHFPLAMSLIAMGDSLSVIVAARDFSGGDHIPTGPDSGSHGEDVQAASTSATQTSVDKTVYWLFSGSLSLAIYSMAFIGVLHKGLDVHNSLRISKKTRITLRVIIGTIYLVLPVANLNSRDFLVTVSMLSLFLVIVETYGRLRKKDPLFGRVDDDIIGDANGEVSRRRYIRWRWGPATLNQSRWSRGILKRRRRKNPSDEGNEIKEEIVTDEDGTVMVEFDDESKHL</sequence>
<feature type="transmembrane region" description="Helical" evidence="3">
    <location>
        <begin position="297"/>
        <end position="318"/>
    </location>
</feature>
<evidence type="ECO:0000256" key="3">
    <source>
        <dbReference type="SAM" id="Phobius"/>
    </source>
</evidence>
<dbReference type="Proteomes" id="UP000789831">
    <property type="component" value="Unassembled WGS sequence"/>
</dbReference>
<name>A0A9N8ZXJ5_9GLOM</name>
<feature type="transmembrane region" description="Helical" evidence="3">
    <location>
        <begin position="432"/>
        <end position="452"/>
    </location>
</feature>
<feature type="transmembrane region" description="Helical" evidence="3">
    <location>
        <begin position="624"/>
        <end position="644"/>
    </location>
</feature>
<feature type="non-terminal residue" evidence="4">
    <location>
        <position position="1"/>
    </location>
</feature>
<evidence type="ECO:0000256" key="1">
    <source>
        <dbReference type="SAM" id="Coils"/>
    </source>
</evidence>
<dbReference type="PANTHER" id="PTHR36840">
    <property type="entry name" value="BLL5714 PROTEIN"/>
    <property type="match status" value="1"/>
</dbReference>
<keyword evidence="3" id="KW-1133">Transmembrane helix</keyword>